<dbReference type="AlphaFoldDB" id="A0AAD5J4B6"/>
<reference evidence="1" key="2">
    <citation type="submission" date="2023-02" db="EMBL/GenBank/DDBJ databases">
        <authorList>
            <person name="Swenson N.G."/>
            <person name="Wegrzyn J.L."/>
            <person name="Mcevoy S.L."/>
        </authorList>
    </citation>
    <scope>NUCLEOTIDE SEQUENCE</scope>
    <source>
        <strain evidence="1">91603</strain>
        <tissue evidence="1">Leaf</tissue>
    </source>
</reference>
<dbReference type="Proteomes" id="UP001064489">
    <property type="component" value="Chromosome 3"/>
</dbReference>
<evidence type="ECO:0000313" key="1">
    <source>
        <dbReference type="EMBL" id="KAI9185920.1"/>
    </source>
</evidence>
<dbReference type="Gene3D" id="3.50.50.60">
    <property type="entry name" value="FAD/NAD(P)-binding domain"/>
    <property type="match status" value="1"/>
</dbReference>
<proteinExistence type="predicted"/>
<dbReference type="Gene3D" id="3.90.660.10">
    <property type="match status" value="1"/>
</dbReference>
<accession>A0AAD5J4B6</accession>
<gene>
    <name evidence="1" type="ORF">LWI28_012024</name>
</gene>
<name>A0AAD5J4B6_ACENE</name>
<sequence>MANNSKKLSSSQSNDPQCWTFFSTAAYAKQTKVPQENIPNATAEKVKTGMFGGIEAALGLSKGSLPRPFYSRLQLWGAALPTNSPGVPCIFDPHGRAGICGDWLFGSGVESTAVSGMALANHIAEYIQSGGVDLEDFAVGLHNEFRPLEGHDIGQFPGNTSWEHGIVIGVVAKQDTETLFYDTLLFVNLMADAFSASERFGKLFFQKQATIEGDGWFPNFLERTFLVSEPLHSFFESW</sequence>
<dbReference type="InterPro" id="IPR036188">
    <property type="entry name" value="FAD/NAD-bd_sf"/>
</dbReference>
<evidence type="ECO:0000313" key="2">
    <source>
        <dbReference type="Proteomes" id="UP001064489"/>
    </source>
</evidence>
<comment type="caution">
    <text evidence="1">The sequence shown here is derived from an EMBL/GenBank/DDBJ whole genome shotgun (WGS) entry which is preliminary data.</text>
</comment>
<reference evidence="1" key="1">
    <citation type="journal article" date="2022" name="Plant J.">
        <title>Strategies of tolerance reflected in two North American maple genomes.</title>
        <authorList>
            <person name="McEvoy S.L."/>
            <person name="Sezen U.U."/>
            <person name="Trouern-Trend A."/>
            <person name="McMahon S.M."/>
            <person name="Schaberg P.G."/>
            <person name="Yang J."/>
            <person name="Wegrzyn J.L."/>
            <person name="Swenson N.G."/>
        </authorList>
    </citation>
    <scope>NUCLEOTIDE SEQUENCE</scope>
    <source>
        <strain evidence="1">91603</strain>
    </source>
</reference>
<dbReference type="EMBL" id="JAJSOW010000100">
    <property type="protein sequence ID" value="KAI9185920.1"/>
    <property type="molecule type" value="Genomic_DNA"/>
</dbReference>
<dbReference type="PANTHER" id="PTHR16128">
    <property type="entry name" value="FAD/NAD(P)-BINDING OXIDOREDUCTASE FAMILY PROTEIN"/>
    <property type="match status" value="1"/>
</dbReference>
<protein>
    <submittedName>
        <fullName evidence="1">Uncharacterized protein</fullName>
    </submittedName>
</protein>
<keyword evidence="2" id="KW-1185">Reference proteome</keyword>
<organism evidence="1 2">
    <name type="scientific">Acer negundo</name>
    <name type="common">Box elder</name>
    <dbReference type="NCBI Taxonomy" id="4023"/>
    <lineage>
        <taxon>Eukaryota</taxon>
        <taxon>Viridiplantae</taxon>
        <taxon>Streptophyta</taxon>
        <taxon>Embryophyta</taxon>
        <taxon>Tracheophyta</taxon>
        <taxon>Spermatophyta</taxon>
        <taxon>Magnoliopsida</taxon>
        <taxon>eudicotyledons</taxon>
        <taxon>Gunneridae</taxon>
        <taxon>Pentapetalae</taxon>
        <taxon>rosids</taxon>
        <taxon>malvids</taxon>
        <taxon>Sapindales</taxon>
        <taxon>Sapindaceae</taxon>
        <taxon>Hippocastanoideae</taxon>
        <taxon>Acereae</taxon>
        <taxon>Acer</taxon>
    </lineage>
</organism>
<dbReference type="PANTHER" id="PTHR16128:SF8">
    <property type="entry name" value="EXPRESSED PROTEIN"/>
    <property type="match status" value="1"/>
</dbReference>